<evidence type="ECO:0000256" key="8">
    <source>
        <dbReference type="ARBA" id="ARBA00023211"/>
    </source>
</evidence>
<dbReference type="AlphaFoldDB" id="A0A3B1DIP5"/>
<dbReference type="SUPFAM" id="SSF56059">
    <property type="entry name" value="Glutathione synthetase ATP-binding domain-like"/>
    <property type="match status" value="1"/>
</dbReference>
<organism evidence="13">
    <name type="scientific">hydrothermal vent metagenome</name>
    <dbReference type="NCBI Taxonomy" id="652676"/>
    <lineage>
        <taxon>unclassified sequences</taxon>
        <taxon>metagenomes</taxon>
        <taxon>ecological metagenomes</taxon>
    </lineage>
</organism>
<keyword evidence="5" id="KW-0547">Nucleotide-binding</keyword>
<keyword evidence="3 13" id="KW-0436">Ligase</keyword>
<dbReference type="GO" id="GO:0005524">
    <property type="term" value="F:ATP binding"/>
    <property type="evidence" value="ECO:0007669"/>
    <property type="project" value="UniProtKB-KW"/>
</dbReference>
<sequence>MNVLVIGSGGREHVLTWKIKQSPLVKKIYCAPGNGGMESIAECVDINPGAIPALVEFAKDKKIDLTVVGPEAPLVAGIVDAFEKEGLKIFGPNRQAAQLEGSKVFAKQFMMRNNIPTAKFASFGKIELAKDFLMRAKFPLVVKADGLAAGKGVIICQDLQSAKNAVDQIMQDKVFKEAGSYVVIEECLEGEEASILAISDGDRYCLLDSSQDHKRIFDDDVGPNTGGMGAYSPAPIVTQELFKEIEAKVIGPVIRGMKNEGMPFKGVLYIGLMITEEGLKVLEFNVRLGDPETQVVLSRLRTDIVEIMLASCEGGIGKIQTKWDQRSCVCVVMSAGGYPGEYEKGEEIKGLDAIDEKKDGIIFHAGTKKEGDKMVTSGGRVLGVTNFGDDIEMAIKNTYTTVEKVSFEHCFFRRDIGAKALRLMHEIPEAISHR</sequence>
<dbReference type="InterPro" id="IPR016185">
    <property type="entry name" value="PreATP-grasp_dom_sf"/>
</dbReference>
<dbReference type="InterPro" id="IPR020562">
    <property type="entry name" value="PRibGlycinamide_synth_N"/>
</dbReference>
<reference evidence="13" key="1">
    <citation type="submission" date="2018-06" db="EMBL/GenBank/DDBJ databases">
        <authorList>
            <person name="Zhirakovskaya E."/>
        </authorList>
    </citation>
    <scope>NUCLEOTIDE SEQUENCE</scope>
</reference>
<evidence type="ECO:0000256" key="11">
    <source>
        <dbReference type="ARBA" id="ARBA00042864"/>
    </source>
</evidence>
<protein>
    <recommendedName>
        <fullName evidence="2">phosphoribosylamine--glycine ligase</fullName>
        <ecNumber evidence="2">6.3.4.13</ecNumber>
    </recommendedName>
    <alternativeName>
        <fullName evidence="10">Glycinamide ribonucleotide synthetase</fullName>
    </alternativeName>
    <alternativeName>
        <fullName evidence="11">Phosphoribosylglycinamide synthetase</fullName>
    </alternativeName>
</protein>
<evidence type="ECO:0000256" key="9">
    <source>
        <dbReference type="ARBA" id="ARBA00038345"/>
    </source>
</evidence>
<gene>
    <name evidence="13" type="ORF">MNBD_UNCLBAC01-1143</name>
</gene>
<dbReference type="PANTHER" id="PTHR43472:SF1">
    <property type="entry name" value="PHOSPHORIBOSYLAMINE--GLYCINE LIGASE, CHLOROPLASTIC"/>
    <property type="match status" value="1"/>
</dbReference>
<dbReference type="Gene3D" id="3.30.1490.20">
    <property type="entry name" value="ATP-grasp fold, A domain"/>
    <property type="match status" value="1"/>
</dbReference>
<dbReference type="UniPathway" id="UPA00074">
    <property type="reaction ID" value="UER00125"/>
</dbReference>
<dbReference type="SMART" id="SM01209">
    <property type="entry name" value="GARS_A"/>
    <property type="match status" value="1"/>
</dbReference>
<dbReference type="InterPro" id="IPR020559">
    <property type="entry name" value="PRibGlycinamide_synth_CS"/>
</dbReference>
<dbReference type="Gene3D" id="3.90.600.10">
    <property type="entry name" value="Phosphoribosylglycinamide synthetase, C-terminal domain"/>
    <property type="match status" value="1"/>
</dbReference>
<dbReference type="InterPro" id="IPR020560">
    <property type="entry name" value="PRibGlycinamide_synth_C-dom"/>
</dbReference>
<evidence type="ECO:0000256" key="10">
    <source>
        <dbReference type="ARBA" id="ARBA00042242"/>
    </source>
</evidence>
<comment type="similarity">
    <text evidence="9">Belongs to the GARS family.</text>
</comment>
<dbReference type="FunFam" id="3.30.470.20:FF:000018">
    <property type="entry name" value="Trifunctional purine biosynthetic protein adenosine-3"/>
    <property type="match status" value="1"/>
</dbReference>
<feature type="domain" description="ATP-grasp" evidence="12">
    <location>
        <begin position="107"/>
        <end position="313"/>
    </location>
</feature>
<dbReference type="InterPro" id="IPR020561">
    <property type="entry name" value="PRibGlycinamid_synth_ATP-grasp"/>
</dbReference>
<evidence type="ECO:0000256" key="5">
    <source>
        <dbReference type="ARBA" id="ARBA00022741"/>
    </source>
</evidence>
<dbReference type="GO" id="GO:0009113">
    <property type="term" value="P:purine nucleobase biosynthetic process"/>
    <property type="evidence" value="ECO:0007669"/>
    <property type="project" value="InterPro"/>
</dbReference>
<dbReference type="Pfam" id="PF02844">
    <property type="entry name" value="GARS_N"/>
    <property type="match status" value="1"/>
</dbReference>
<dbReference type="Gene3D" id="3.30.470.20">
    <property type="entry name" value="ATP-grasp fold, B domain"/>
    <property type="match status" value="1"/>
</dbReference>
<evidence type="ECO:0000259" key="12">
    <source>
        <dbReference type="PROSITE" id="PS50975"/>
    </source>
</evidence>
<dbReference type="SMART" id="SM01210">
    <property type="entry name" value="GARS_C"/>
    <property type="match status" value="1"/>
</dbReference>
<name>A0A3B1DIP5_9ZZZZ</name>
<dbReference type="GO" id="GO:0006189">
    <property type="term" value="P:'de novo' IMP biosynthetic process"/>
    <property type="evidence" value="ECO:0007669"/>
    <property type="project" value="UniProtKB-UniPathway"/>
</dbReference>
<dbReference type="EMBL" id="UOGJ01000075">
    <property type="protein sequence ID" value="VAX35944.1"/>
    <property type="molecule type" value="Genomic_DNA"/>
</dbReference>
<comment type="pathway">
    <text evidence="1">Purine metabolism; IMP biosynthesis via de novo pathway; N(1)-(5-phospho-D-ribosyl)glycinamide from 5-phospho-alpha-D-ribose 1-diphosphate: step 2/2.</text>
</comment>
<dbReference type="SUPFAM" id="SSF51246">
    <property type="entry name" value="Rudiment single hybrid motif"/>
    <property type="match status" value="1"/>
</dbReference>
<keyword evidence="4" id="KW-0479">Metal-binding</keyword>
<evidence type="ECO:0000313" key="13">
    <source>
        <dbReference type="EMBL" id="VAX35944.1"/>
    </source>
</evidence>
<dbReference type="HAMAP" id="MF_00138">
    <property type="entry name" value="GARS"/>
    <property type="match status" value="1"/>
</dbReference>
<accession>A0A3B1DIP5</accession>
<dbReference type="PROSITE" id="PS50975">
    <property type="entry name" value="ATP_GRASP"/>
    <property type="match status" value="1"/>
</dbReference>
<evidence type="ECO:0000256" key="1">
    <source>
        <dbReference type="ARBA" id="ARBA00005174"/>
    </source>
</evidence>
<dbReference type="Gene3D" id="3.40.50.20">
    <property type="match status" value="1"/>
</dbReference>
<dbReference type="GO" id="GO:0004637">
    <property type="term" value="F:phosphoribosylamine-glycine ligase activity"/>
    <property type="evidence" value="ECO:0007669"/>
    <property type="project" value="UniProtKB-EC"/>
</dbReference>
<dbReference type="NCBIfam" id="TIGR00877">
    <property type="entry name" value="purD"/>
    <property type="match status" value="1"/>
</dbReference>
<dbReference type="Pfam" id="PF02843">
    <property type="entry name" value="GARS_C"/>
    <property type="match status" value="1"/>
</dbReference>
<dbReference type="FunFam" id="3.90.600.10:FF:000001">
    <property type="entry name" value="Trifunctional purine biosynthetic protein adenosine-3"/>
    <property type="match status" value="1"/>
</dbReference>
<evidence type="ECO:0000256" key="7">
    <source>
        <dbReference type="ARBA" id="ARBA00022840"/>
    </source>
</evidence>
<keyword evidence="7" id="KW-0067">ATP-binding</keyword>
<dbReference type="SUPFAM" id="SSF52440">
    <property type="entry name" value="PreATP-grasp domain"/>
    <property type="match status" value="1"/>
</dbReference>
<dbReference type="GO" id="GO:0046872">
    <property type="term" value="F:metal ion binding"/>
    <property type="evidence" value="ECO:0007669"/>
    <property type="project" value="UniProtKB-KW"/>
</dbReference>
<dbReference type="EC" id="6.3.4.13" evidence="2"/>
<evidence type="ECO:0000256" key="2">
    <source>
        <dbReference type="ARBA" id="ARBA00013255"/>
    </source>
</evidence>
<dbReference type="PROSITE" id="PS00184">
    <property type="entry name" value="GARS"/>
    <property type="match status" value="1"/>
</dbReference>
<evidence type="ECO:0000256" key="6">
    <source>
        <dbReference type="ARBA" id="ARBA00022755"/>
    </source>
</evidence>
<keyword evidence="6" id="KW-0658">Purine biosynthesis</keyword>
<dbReference type="InterPro" id="IPR011761">
    <property type="entry name" value="ATP-grasp"/>
</dbReference>
<dbReference type="InterPro" id="IPR013815">
    <property type="entry name" value="ATP_grasp_subdomain_1"/>
</dbReference>
<dbReference type="InterPro" id="IPR000115">
    <property type="entry name" value="PRibGlycinamide_synth"/>
</dbReference>
<keyword evidence="8" id="KW-0464">Manganese</keyword>
<proteinExistence type="inferred from homology"/>
<dbReference type="Pfam" id="PF01071">
    <property type="entry name" value="GARS_A"/>
    <property type="match status" value="1"/>
</dbReference>
<dbReference type="FunFam" id="3.40.50.20:FF:000006">
    <property type="entry name" value="Phosphoribosylamine--glycine ligase, chloroplastic"/>
    <property type="match status" value="1"/>
</dbReference>
<dbReference type="InterPro" id="IPR011054">
    <property type="entry name" value="Rudment_hybrid_motif"/>
</dbReference>
<dbReference type="InterPro" id="IPR037123">
    <property type="entry name" value="PRibGlycinamide_synth_C_sf"/>
</dbReference>
<dbReference type="PANTHER" id="PTHR43472">
    <property type="entry name" value="PHOSPHORIBOSYLAMINE--GLYCINE LIGASE"/>
    <property type="match status" value="1"/>
</dbReference>
<evidence type="ECO:0000256" key="4">
    <source>
        <dbReference type="ARBA" id="ARBA00022723"/>
    </source>
</evidence>
<evidence type="ECO:0000256" key="3">
    <source>
        <dbReference type="ARBA" id="ARBA00022598"/>
    </source>
</evidence>